<dbReference type="Pfam" id="PF00160">
    <property type="entry name" value="Pro_isomerase"/>
    <property type="match status" value="1"/>
</dbReference>
<keyword evidence="2" id="KW-0472">Membrane</keyword>
<dbReference type="Gene3D" id="2.40.100.10">
    <property type="entry name" value="Cyclophilin-like"/>
    <property type="match status" value="1"/>
</dbReference>
<feature type="region of interest" description="Disordered" evidence="1">
    <location>
        <begin position="64"/>
        <end position="95"/>
    </location>
</feature>
<evidence type="ECO:0000313" key="4">
    <source>
        <dbReference type="EMBL" id="CAB4762866.1"/>
    </source>
</evidence>
<dbReference type="PRINTS" id="PR00153">
    <property type="entry name" value="CSAPPISMRASE"/>
</dbReference>
<reference evidence="4" key="1">
    <citation type="submission" date="2020-05" db="EMBL/GenBank/DDBJ databases">
        <authorList>
            <person name="Chiriac C."/>
            <person name="Salcher M."/>
            <person name="Ghai R."/>
            <person name="Kavagutti S V."/>
        </authorList>
    </citation>
    <scope>NUCLEOTIDE SEQUENCE</scope>
</reference>
<dbReference type="GO" id="GO:0003755">
    <property type="term" value="F:peptidyl-prolyl cis-trans isomerase activity"/>
    <property type="evidence" value="ECO:0007669"/>
    <property type="project" value="InterPro"/>
</dbReference>
<dbReference type="AlphaFoldDB" id="A0A6J6UTN6"/>
<evidence type="ECO:0000259" key="3">
    <source>
        <dbReference type="PROSITE" id="PS50072"/>
    </source>
</evidence>
<evidence type="ECO:0000256" key="1">
    <source>
        <dbReference type="SAM" id="MobiDB-lite"/>
    </source>
</evidence>
<accession>A0A6J6UTN6</accession>
<feature type="transmembrane region" description="Helical" evidence="2">
    <location>
        <begin position="35"/>
        <end position="54"/>
    </location>
</feature>
<protein>
    <submittedName>
        <fullName evidence="4">Unannotated protein</fullName>
    </submittedName>
</protein>
<sequence>MTSNRREKQLAREKYERQQARRQQMAQARKRRQRIIGIAVAAVVVVGAASWIVVSRNGSTEEPIAEAVPSAAPSGSTAPSGAPAPTGSAAPSGSAAPAASSVALSCAEPSAIRANDQTFATAPQPSPLSQKPALITLATNCGPITIETLPDAAPLTVASEVFLTEQGFYDKTRCHRLTTAGILVLQCGDPAGDGTGGPGYSVPDENLPSEAGVNYPAGTVAMANAGPGTAGSQFFIVYGDTTLPPGYTIWGKVTDGLDLVQQIADLGVEGGGSDGPPVQPVVIESASVSTA</sequence>
<keyword evidence="2" id="KW-1133">Transmembrane helix</keyword>
<dbReference type="EMBL" id="CAEZYZ010000283">
    <property type="protein sequence ID" value="CAB4762866.1"/>
    <property type="molecule type" value="Genomic_DNA"/>
</dbReference>
<dbReference type="SUPFAM" id="SSF50891">
    <property type="entry name" value="Cyclophilin-like"/>
    <property type="match status" value="1"/>
</dbReference>
<gene>
    <name evidence="4" type="ORF">UFOPK2810_01464</name>
</gene>
<dbReference type="InterPro" id="IPR002130">
    <property type="entry name" value="Cyclophilin-type_PPIase_dom"/>
</dbReference>
<dbReference type="InterPro" id="IPR029000">
    <property type="entry name" value="Cyclophilin-like_dom_sf"/>
</dbReference>
<dbReference type="PANTHER" id="PTHR45625:SF3">
    <property type="entry name" value="PEPTIDYL-PROLYL CIS-TRANS ISOMERASE B-RELATED"/>
    <property type="match status" value="1"/>
</dbReference>
<dbReference type="PANTHER" id="PTHR45625">
    <property type="entry name" value="PEPTIDYL-PROLYL CIS-TRANS ISOMERASE-RELATED"/>
    <property type="match status" value="1"/>
</dbReference>
<dbReference type="PROSITE" id="PS50072">
    <property type="entry name" value="CSA_PPIASE_2"/>
    <property type="match status" value="1"/>
</dbReference>
<feature type="compositionally biased region" description="Basic and acidic residues" evidence="1">
    <location>
        <begin position="1"/>
        <end position="19"/>
    </location>
</feature>
<dbReference type="CDD" id="cd00317">
    <property type="entry name" value="cyclophilin"/>
    <property type="match status" value="1"/>
</dbReference>
<feature type="region of interest" description="Disordered" evidence="1">
    <location>
        <begin position="1"/>
        <end position="26"/>
    </location>
</feature>
<keyword evidence="2" id="KW-0812">Transmembrane</keyword>
<organism evidence="4">
    <name type="scientific">freshwater metagenome</name>
    <dbReference type="NCBI Taxonomy" id="449393"/>
    <lineage>
        <taxon>unclassified sequences</taxon>
        <taxon>metagenomes</taxon>
        <taxon>ecological metagenomes</taxon>
    </lineage>
</organism>
<proteinExistence type="predicted"/>
<evidence type="ECO:0000256" key="2">
    <source>
        <dbReference type="SAM" id="Phobius"/>
    </source>
</evidence>
<feature type="compositionally biased region" description="Low complexity" evidence="1">
    <location>
        <begin position="67"/>
        <end position="95"/>
    </location>
</feature>
<name>A0A6J6UTN6_9ZZZZ</name>
<feature type="domain" description="PPIase cyclophilin-type" evidence="3">
    <location>
        <begin position="142"/>
        <end position="288"/>
    </location>
</feature>
<dbReference type="InterPro" id="IPR044666">
    <property type="entry name" value="Cyclophilin_A-like"/>
</dbReference>